<reference evidence="1" key="1">
    <citation type="submission" date="2019-08" db="EMBL/GenBank/DDBJ databases">
        <authorList>
            <person name="Kucharzyk K."/>
            <person name="Murdoch R.W."/>
            <person name="Higgins S."/>
            <person name="Loffler F."/>
        </authorList>
    </citation>
    <scope>NUCLEOTIDE SEQUENCE</scope>
</reference>
<comment type="caution">
    <text evidence="1">The sequence shown here is derived from an EMBL/GenBank/DDBJ whole genome shotgun (WGS) entry which is preliminary data.</text>
</comment>
<dbReference type="Pfam" id="PF06107">
    <property type="entry name" value="DUF951"/>
    <property type="match status" value="1"/>
</dbReference>
<name>A0A645FAS8_9ZZZZ</name>
<dbReference type="PIRSF" id="PIRSF037263">
    <property type="entry name" value="DUF951_bac"/>
    <property type="match status" value="1"/>
</dbReference>
<organism evidence="1">
    <name type="scientific">bioreactor metagenome</name>
    <dbReference type="NCBI Taxonomy" id="1076179"/>
    <lineage>
        <taxon>unclassified sequences</taxon>
        <taxon>metagenomes</taxon>
        <taxon>ecological metagenomes</taxon>
    </lineage>
</organism>
<dbReference type="AlphaFoldDB" id="A0A645FAS8"/>
<dbReference type="PANTHER" id="PTHR38455:SF1">
    <property type="entry name" value="DUF951 DOMAIN-CONTAINING PROTEIN"/>
    <property type="match status" value="1"/>
</dbReference>
<evidence type="ECO:0000313" key="1">
    <source>
        <dbReference type="EMBL" id="MPN09563.1"/>
    </source>
</evidence>
<gene>
    <name evidence="1" type="ORF">SDC9_156854</name>
</gene>
<sequence length="67" mass="7811">MKEFDLHDVVETKKTHPCGSKQWEVIRVGADVKIRCLGCDRIVMLPRNKFENSIKKIVKKGEEKNEK</sequence>
<accession>A0A645FAS8</accession>
<dbReference type="PANTHER" id="PTHR38455">
    <property type="entry name" value="HYPOTHETICAL CYTOSOLIC PROTEIN"/>
    <property type="match status" value="1"/>
</dbReference>
<dbReference type="EMBL" id="VSSQ01055677">
    <property type="protein sequence ID" value="MPN09563.1"/>
    <property type="molecule type" value="Genomic_DNA"/>
</dbReference>
<dbReference type="InterPro" id="IPR009296">
    <property type="entry name" value="DUF951"/>
</dbReference>
<protein>
    <recommendedName>
        <fullName evidence="2">DUF951 domain-containing protein</fullName>
    </recommendedName>
</protein>
<proteinExistence type="predicted"/>
<evidence type="ECO:0008006" key="2">
    <source>
        <dbReference type="Google" id="ProtNLM"/>
    </source>
</evidence>